<sequence length="367" mass="41292">MLRILFASFIAIHGLIHLLGFLKAFDLAAITQLNQDISRARGIGWLLASILIVGGALLFALQQPWWWIPGMLGAFLSQVLIFMAWSDARAGTLPNVLLILVAVLGFGAWEFRQSVKGRVVDIWPEESVQTEKVLAEELLTLPEPVQKWLQRTGVPDRDRAKKIYLQQKGQMRTAPGGKWMDFEAEQWFLTEQPTFLWHAKVGAGSPVRLNGRDQLIGGHGRMLIKLFGLIPIVDADGPTIDQGTLLRYLAETIWFPSAATEPYIQWTPIDSLRARATLTIGQNQVSGVFFFNEAGDVVGFEALRYYDRKGTSKLEVWHIAIDGDSYRNFNGLRIPVKSQVSWNLEEGEFLWLKLEITDHLVNASPDL</sequence>
<accession>A0A2D0NIK0</accession>
<gene>
    <name evidence="2" type="ORF">CRP01_02850</name>
</gene>
<keyword evidence="1" id="KW-1133">Transmembrane helix</keyword>
<feature type="transmembrane region" description="Helical" evidence="1">
    <location>
        <begin position="92"/>
        <end position="109"/>
    </location>
</feature>
<dbReference type="InterPro" id="IPR046674">
    <property type="entry name" value="DUF6544"/>
</dbReference>
<keyword evidence="3" id="KW-1185">Reference proteome</keyword>
<proteinExistence type="predicted"/>
<dbReference type="Pfam" id="PF20181">
    <property type="entry name" value="DUF6544"/>
    <property type="match status" value="1"/>
</dbReference>
<protein>
    <submittedName>
        <fullName evidence="2">Uncharacterized protein</fullName>
    </submittedName>
</protein>
<feature type="transmembrane region" description="Helical" evidence="1">
    <location>
        <begin position="42"/>
        <end position="60"/>
    </location>
</feature>
<keyword evidence="1" id="KW-0472">Membrane</keyword>
<feature type="transmembrane region" description="Helical" evidence="1">
    <location>
        <begin position="6"/>
        <end position="30"/>
    </location>
</feature>
<dbReference type="OrthoDB" id="9786534at2"/>
<organism evidence="2 3">
    <name type="scientific">Flavilitoribacter nigricans (strain ATCC 23147 / DSM 23189 / NBRC 102662 / NCIMB 1420 / SS-2)</name>
    <name type="common">Lewinella nigricans</name>
    <dbReference type="NCBI Taxonomy" id="1122177"/>
    <lineage>
        <taxon>Bacteria</taxon>
        <taxon>Pseudomonadati</taxon>
        <taxon>Bacteroidota</taxon>
        <taxon>Saprospiria</taxon>
        <taxon>Saprospirales</taxon>
        <taxon>Lewinellaceae</taxon>
        <taxon>Flavilitoribacter</taxon>
    </lineage>
</organism>
<keyword evidence="1" id="KW-0812">Transmembrane</keyword>
<evidence type="ECO:0000313" key="3">
    <source>
        <dbReference type="Proteomes" id="UP000223913"/>
    </source>
</evidence>
<dbReference type="EMBL" id="PDUD01000002">
    <property type="protein sequence ID" value="PHN08277.1"/>
    <property type="molecule type" value="Genomic_DNA"/>
</dbReference>
<reference evidence="2 3" key="1">
    <citation type="submission" date="2017-10" db="EMBL/GenBank/DDBJ databases">
        <title>The draft genome sequence of Lewinella nigricans NBRC 102662.</title>
        <authorList>
            <person name="Wang K."/>
        </authorList>
    </citation>
    <scope>NUCLEOTIDE SEQUENCE [LARGE SCALE GENOMIC DNA]</scope>
    <source>
        <strain evidence="2 3">NBRC 102662</strain>
    </source>
</reference>
<dbReference type="Proteomes" id="UP000223913">
    <property type="component" value="Unassembled WGS sequence"/>
</dbReference>
<name>A0A2D0NIK0_FLAN2</name>
<dbReference type="AlphaFoldDB" id="A0A2D0NIK0"/>
<dbReference type="RefSeq" id="WP_099148479.1">
    <property type="nucleotide sequence ID" value="NZ_PDUD01000002.1"/>
</dbReference>
<evidence type="ECO:0000256" key="1">
    <source>
        <dbReference type="SAM" id="Phobius"/>
    </source>
</evidence>
<comment type="caution">
    <text evidence="2">The sequence shown here is derived from an EMBL/GenBank/DDBJ whole genome shotgun (WGS) entry which is preliminary data.</text>
</comment>
<feature type="transmembrane region" description="Helical" evidence="1">
    <location>
        <begin position="66"/>
        <end position="85"/>
    </location>
</feature>
<evidence type="ECO:0000313" key="2">
    <source>
        <dbReference type="EMBL" id="PHN08277.1"/>
    </source>
</evidence>